<evidence type="ECO:0000256" key="1">
    <source>
        <dbReference type="ARBA" id="ARBA00009031"/>
    </source>
</evidence>
<gene>
    <name evidence="4" type="ORF">HGG69_01080</name>
</gene>
<keyword evidence="5" id="KW-1185">Reference proteome</keyword>
<dbReference type="InterPro" id="IPR004984">
    <property type="entry name" value="Mycoplasma_lipoprotein_cen_dom"/>
</dbReference>
<dbReference type="Proteomes" id="UP000501060">
    <property type="component" value="Chromosome"/>
</dbReference>
<dbReference type="KEGG" id="mphe:HGG69_01080"/>
<dbReference type="Pfam" id="PF03305">
    <property type="entry name" value="Lipoprotein_X"/>
    <property type="match status" value="1"/>
</dbReference>
<dbReference type="EMBL" id="CP051481">
    <property type="protein sequence ID" value="QJG66918.1"/>
    <property type="molecule type" value="Genomic_DNA"/>
</dbReference>
<dbReference type="AlphaFoldDB" id="A0A858U823"/>
<sequence>MAFSATNGNIEALFKKDENKKTSGGFDFDSITTKDTNENKVLKQVFDLFEDAIKHQAIFISDGKEYGSSKLNYHKIALNIGSTAGFSHLGKDKPENLYTFKDDKLKEEKDGNTKYIIKYLTPVIEKDGSIKLQLQKDNGIETNKLLDSEKGAEKEDYIISDDLAKQNKSKLSDLKGILVDNYNYGPKKPTSIIEKDNKIFIKNKKAEVELKGAFKFGKLKKGRHTNVFYFIPESQLELTIETEADILNKTELQLFASPAKFNQASTHSAFTLQGGSIFGVHANEKEDKGTIKFLKWLVSAKITKDIKFKFKDKDGKPKIKEYKANKYTGAEIIADYGSYIVPLKSTISSSEDSELYERLNEANKILFERLKISSSDQNVMAIEDISAPQATKIRKAIKTGFKTLFNKATANQPFTFDDLIKTIDENKK</sequence>
<name>A0A858U823_9MOLU</name>
<dbReference type="InterPro" id="IPR004890">
    <property type="entry name" value="Lipoprotein_10_C"/>
</dbReference>
<protein>
    <submittedName>
        <fullName evidence="4">P80 family lipoprotein</fullName>
    </submittedName>
</protein>
<dbReference type="Pfam" id="PF03202">
    <property type="entry name" value="Lipoprotein_10"/>
    <property type="match status" value="1"/>
</dbReference>
<accession>A0A858U823</accession>
<keyword evidence="4" id="KW-0449">Lipoprotein</keyword>
<proteinExistence type="inferred from homology"/>
<evidence type="ECO:0000259" key="3">
    <source>
        <dbReference type="Pfam" id="PF03305"/>
    </source>
</evidence>
<feature type="domain" description="Mycoplasma lipoprotein C-terminal" evidence="2">
    <location>
        <begin position="272"/>
        <end position="405"/>
    </location>
</feature>
<reference evidence="4 5" key="1">
    <citation type="submission" date="2020-04" db="EMBL/GenBank/DDBJ databases">
        <title>Novel Mycoplasma species detected in Phocoena phocoena (harbor porpoise) from the USA.</title>
        <authorList>
            <person name="Volokhov D.V."/>
        </authorList>
    </citation>
    <scope>NUCLEOTIDE SEQUENCE [LARGE SCALE GENOMIC DNA]</scope>
    <source>
        <strain evidence="4 5">Phocoena C-264-GEN</strain>
    </source>
</reference>
<evidence type="ECO:0000313" key="5">
    <source>
        <dbReference type="Proteomes" id="UP000501060"/>
    </source>
</evidence>
<evidence type="ECO:0000313" key="4">
    <source>
        <dbReference type="EMBL" id="QJG66918.1"/>
    </source>
</evidence>
<evidence type="ECO:0000259" key="2">
    <source>
        <dbReference type="Pfam" id="PF03202"/>
    </source>
</evidence>
<comment type="similarity">
    <text evidence="1">Belongs to the MG185/MG260 family.</text>
</comment>
<feature type="domain" description="Mycoplasma lipoprotein central" evidence="3">
    <location>
        <begin position="2"/>
        <end position="89"/>
    </location>
</feature>
<organism evidence="4 5">
    <name type="scientific">Mycoplasma phocoenae</name>
    <dbReference type="NCBI Taxonomy" id="754517"/>
    <lineage>
        <taxon>Bacteria</taxon>
        <taxon>Bacillati</taxon>
        <taxon>Mycoplasmatota</taxon>
        <taxon>Mollicutes</taxon>
        <taxon>Mycoplasmataceae</taxon>
        <taxon>Mycoplasma</taxon>
    </lineage>
</organism>